<keyword evidence="6" id="KW-0067">ATP-binding</keyword>
<dbReference type="FunFam" id="1.10.10.10:FF:000322">
    <property type="entry name" value="Probable disease resistance protein At1g63360"/>
    <property type="match status" value="1"/>
</dbReference>
<proteinExistence type="inferred from homology"/>
<keyword evidence="2" id="KW-0433">Leucine-rich repeat</keyword>
<dbReference type="Pfam" id="PF23598">
    <property type="entry name" value="LRR_14"/>
    <property type="match status" value="1"/>
</dbReference>
<evidence type="ECO:0000313" key="10">
    <source>
        <dbReference type="EMBL" id="GFZ06265.1"/>
    </source>
</evidence>
<feature type="compositionally biased region" description="Basic and acidic residues" evidence="7">
    <location>
        <begin position="32"/>
        <end position="61"/>
    </location>
</feature>
<evidence type="ECO:0000259" key="8">
    <source>
        <dbReference type="Pfam" id="PF23559"/>
    </source>
</evidence>
<name>A0A7J0G641_9ERIC</name>
<dbReference type="Proteomes" id="UP000585474">
    <property type="component" value="Unassembled WGS sequence"/>
</dbReference>
<feature type="compositionally biased region" description="Basic and acidic residues" evidence="7">
    <location>
        <begin position="625"/>
        <end position="642"/>
    </location>
</feature>
<feature type="domain" description="Disease resistance R13L4/SHOC-2-like LRR" evidence="9">
    <location>
        <begin position="376"/>
        <end position="533"/>
    </location>
</feature>
<accession>A0A7J0G641</accession>
<evidence type="ECO:0008006" key="12">
    <source>
        <dbReference type="Google" id="ProtNLM"/>
    </source>
</evidence>
<feature type="region of interest" description="Disordered" evidence="7">
    <location>
        <begin position="1"/>
        <end position="72"/>
    </location>
</feature>
<dbReference type="GO" id="GO:0005524">
    <property type="term" value="F:ATP binding"/>
    <property type="evidence" value="ECO:0007669"/>
    <property type="project" value="UniProtKB-KW"/>
</dbReference>
<organism evidence="10 11">
    <name type="scientific">Actinidia rufa</name>
    <dbReference type="NCBI Taxonomy" id="165716"/>
    <lineage>
        <taxon>Eukaryota</taxon>
        <taxon>Viridiplantae</taxon>
        <taxon>Streptophyta</taxon>
        <taxon>Embryophyta</taxon>
        <taxon>Tracheophyta</taxon>
        <taxon>Spermatophyta</taxon>
        <taxon>Magnoliopsida</taxon>
        <taxon>eudicotyledons</taxon>
        <taxon>Gunneridae</taxon>
        <taxon>Pentapetalae</taxon>
        <taxon>asterids</taxon>
        <taxon>Ericales</taxon>
        <taxon>Actinidiaceae</taxon>
        <taxon>Actinidia</taxon>
    </lineage>
</organism>
<evidence type="ECO:0000256" key="4">
    <source>
        <dbReference type="ARBA" id="ARBA00022741"/>
    </source>
</evidence>
<evidence type="ECO:0000313" key="11">
    <source>
        <dbReference type="Proteomes" id="UP000585474"/>
    </source>
</evidence>
<comment type="similarity">
    <text evidence="1">Belongs to the disease resistance NB-LRR family.</text>
</comment>
<feature type="compositionally biased region" description="Low complexity" evidence="7">
    <location>
        <begin position="613"/>
        <end position="622"/>
    </location>
</feature>
<dbReference type="GO" id="GO:0098542">
    <property type="term" value="P:defense response to other organism"/>
    <property type="evidence" value="ECO:0007669"/>
    <property type="project" value="TreeGrafter"/>
</dbReference>
<dbReference type="InterPro" id="IPR032675">
    <property type="entry name" value="LRR_dom_sf"/>
</dbReference>
<gene>
    <name evidence="10" type="ORF">Acr_18g0004350</name>
</gene>
<keyword evidence="4" id="KW-0547">Nucleotide-binding</keyword>
<dbReference type="AlphaFoldDB" id="A0A7J0G641"/>
<dbReference type="InterPro" id="IPR036388">
    <property type="entry name" value="WH-like_DNA-bd_sf"/>
</dbReference>
<feature type="domain" description="Disease resistance protein winged helix" evidence="8">
    <location>
        <begin position="208"/>
        <end position="282"/>
    </location>
</feature>
<feature type="compositionally biased region" description="Basic and acidic residues" evidence="7">
    <location>
        <begin position="586"/>
        <end position="600"/>
    </location>
</feature>
<feature type="compositionally biased region" description="Polar residues" evidence="7">
    <location>
        <begin position="1"/>
        <end position="17"/>
    </location>
</feature>
<comment type="caution">
    <text evidence="10">The sequence shown here is derived from an EMBL/GenBank/DDBJ whole genome shotgun (WGS) entry which is preliminary data.</text>
</comment>
<feature type="region of interest" description="Disordered" evidence="7">
    <location>
        <begin position="570"/>
        <end position="654"/>
    </location>
</feature>
<sequence length="826" mass="93778">MPTKTASDLPSSSTSTEIVPLEDDTTTTTTNKETEKPKSEVSDQPKSNETEPRSNETEPRSNEPPNSDGKAEALCKLVKADLDFVNASSERIQKYKPYIEEVSAMYEKLKKEGGTESDFRKLKEILKKLKQKTSSKQKDETEDADVLHHLLSSFGANVTGTNARDVLDKMPNLIKDAAFEQSEEFKELEARYHELGMELKLCLLCFSVFPENEVIKKRVMIYWWIGEGFAPPVRRENNDNRTAEQFANDYFSELLEKGFIEPVREKRSLRVDACKMHPFVRAMVIKLANRAKFFDFDEEGNGKEDYDYSLRACLTGKRLLNDKNFENLHALFNVNEAILEFNPEWFVKMKNVNVLYLGRWQASAVHHIEIEDTKTLKIKNANVLDGLENVKHLRFLSLQGISRISALPESISKLANLTILDIRACHNLEVIPNGIGLLKNLTHLDMSECYLLDQMPNGLALLSKLEVLSGFVVGDSAGTNSCSLNDLRKLTNLRKLSIHTGVNDFPSEEDLRALNQYKKLTKLTIAWGRGSVQAKRDDPVTIDNSGANLATETINNAEYGTAASKKLVAQRSLARSSTSKQSAEIPTREIREDNKKKGVNEAEQALVAHRSLTRSSTSKQSSENPTREIREDNEGKGIKEPEQMTETSKKSVAFATDTETRKIREDSKNKDISGQATVALKKSISKISLKSLKSKADRPDRPVPPVLPSQLTKLDLQCFPGMITHKWLRARNLKELTKLYIRGGKFCDLGQFQDLDDDEAAVERNEKEKWGVKELRLKYLTELDMDWRELQELFPNLYYLEMVKCPKLTFFPCDESGVWMNKKKKR</sequence>
<evidence type="ECO:0000256" key="1">
    <source>
        <dbReference type="ARBA" id="ARBA00008894"/>
    </source>
</evidence>
<dbReference type="Gene3D" id="1.10.10.10">
    <property type="entry name" value="Winged helix-like DNA-binding domain superfamily/Winged helix DNA-binding domain"/>
    <property type="match status" value="1"/>
</dbReference>
<dbReference type="PANTHER" id="PTHR23155:SF1076">
    <property type="entry name" value="LEUCINE-RICH REPEAT (LRR) FAMILY PROTEIN-RELATED"/>
    <property type="match status" value="1"/>
</dbReference>
<protein>
    <recommendedName>
        <fullName evidence="12">Leucine-rich repeat (LRR) family protein</fullName>
    </recommendedName>
</protein>
<dbReference type="InterPro" id="IPR044974">
    <property type="entry name" value="Disease_R_plants"/>
</dbReference>
<evidence type="ECO:0000256" key="7">
    <source>
        <dbReference type="SAM" id="MobiDB-lite"/>
    </source>
</evidence>
<dbReference type="OrthoDB" id="1110401at2759"/>
<evidence type="ECO:0000256" key="2">
    <source>
        <dbReference type="ARBA" id="ARBA00022614"/>
    </source>
</evidence>
<dbReference type="PANTHER" id="PTHR23155">
    <property type="entry name" value="DISEASE RESISTANCE PROTEIN RP"/>
    <property type="match status" value="1"/>
</dbReference>
<reference evidence="10 11" key="1">
    <citation type="submission" date="2019-07" db="EMBL/GenBank/DDBJ databases">
        <title>De Novo Assembly of kiwifruit Actinidia rufa.</title>
        <authorList>
            <person name="Sugita-Konishi S."/>
            <person name="Sato K."/>
            <person name="Mori E."/>
            <person name="Abe Y."/>
            <person name="Kisaki G."/>
            <person name="Hamano K."/>
            <person name="Suezawa K."/>
            <person name="Otani M."/>
            <person name="Fukuda T."/>
            <person name="Manabe T."/>
            <person name="Gomi K."/>
            <person name="Tabuchi M."/>
            <person name="Akimitsu K."/>
            <person name="Kataoka I."/>
        </authorList>
    </citation>
    <scope>NUCLEOTIDE SEQUENCE [LARGE SCALE GENOMIC DNA]</scope>
    <source>
        <strain evidence="11">cv. Fuchu</strain>
    </source>
</reference>
<dbReference type="InterPro" id="IPR055414">
    <property type="entry name" value="LRR_R13L4/SHOC2-like"/>
</dbReference>
<evidence type="ECO:0000256" key="3">
    <source>
        <dbReference type="ARBA" id="ARBA00022737"/>
    </source>
</evidence>
<feature type="compositionally biased region" description="Polar residues" evidence="7">
    <location>
        <begin position="573"/>
        <end position="584"/>
    </location>
</feature>
<dbReference type="Gene3D" id="3.80.10.10">
    <property type="entry name" value="Ribonuclease Inhibitor"/>
    <property type="match status" value="1"/>
</dbReference>
<keyword evidence="5" id="KW-0611">Plant defense</keyword>
<keyword evidence="3" id="KW-0677">Repeat</keyword>
<dbReference type="Pfam" id="PF23559">
    <property type="entry name" value="WHD_DRP"/>
    <property type="match status" value="1"/>
</dbReference>
<evidence type="ECO:0000256" key="6">
    <source>
        <dbReference type="ARBA" id="ARBA00022840"/>
    </source>
</evidence>
<keyword evidence="11" id="KW-1185">Reference proteome</keyword>
<dbReference type="InterPro" id="IPR058922">
    <property type="entry name" value="WHD_DRP"/>
</dbReference>
<evidence type="ECO:0000256" key="5">
    <source>
        <dbReference type="ARBA" id="ARBA00022821"/>
    </source>
</evidence>
<dbReference type="SUPFAM" id="SSF52058">
    <property type="entry name" value="L domain-like"/>
    <property type="match status" value="1"/>
</dbReference>
<dbReference type="EMBL" id="BJWL01000018">
    <property type="protein sequence ID" value="GFZ06265.1"/>
    <property type="molecule type" value="Genomic_DNA"/>
</dbReference>
<evidence type="ECO:0000259" key="9">
    <source>
        <dbReference type="Pfam" id="PF23598"/>
    </source>
</evidence>